<evidence type="ECO:0000256" key="1">
    <source>
        <dbReference type="SAM" id="MobiDB-lite"/>
    </source>
</evidence>
<gene>
    <name evidence="3" type="ORF">B0T24DRAFT_679467</name>
</gene>
<feature type="chain" id="PRO_5042085743" description="Ecp2 effector protein domain-containing protein" evidence="2">
    <location>
        <begin position="20"/>
        <end position="326"/>
    </location>
</feature>
<evidence type="ECO:0000256" key="2">
    <source>
        <dbReference type="SAM" id="SignalP"/>
    </source>
</evidence>
<dbReference type="AlphaFoldDB" id="A0AAE0KC41"/>
<dbReference type="Proteomes" id="UP001287356">
    <property type="component" value="Unassembled WGS sequence"/>
</dbReference>
<feature type="region of interest" description="Disordered" evidence="1">
    <location>
        <begin position="285"/>
        <end position="326"/>
    </location>
</feature>
<reference evidence="3" key="1">
    <citation type="journal article" date="2023" name="Mol. Phylogenet. Evol.">
        <title>Genome-scale phylogeny and comparative genomics of the fungal order Sordariales.</title>
        <authorList>
            <person name="Hensen N."/>
            <person name="Bonometti L."/>
            <person name="Westerberg I."/>
            <person name="Brannstrom I.O."/>
            <person name="Guillou S."/>
            <person name="Cros-Aarteil S."/>
            <person name="Calhoun S."/>
            <person name="Haridas S."/>
            <person name="Kuo A."/>
            <person name="Mondo S."/>
            <person name="Pangilinan J."/>
            <person name="Riley R."/>
            <person name="LaButti K."/>
            <person name="Andreopoulos B."/>
            <person name="Lipzen A."/>
            <person name="Chen C."/>
            <person name="Yan M."/>
            <person name="Daum C."/>
            <person name="Ng V."/>
            <person name="Clum A."/>
            <person name="Steindorff A."/>
            <person name="Ohm R.A."/>
            <person name="Martin F."/>
            <person name="Silar P."/>
            <person name="Natvig D.O."/>
            <person name="Lalanne C."/>
            <person name="Gautier V."/>
            <person name="Ament-Velasquez S.L."/>
            <person name="Kruys A."/>
            <person name="Hutchinson M.I."/>
            <person name="Powell A.J."/>
            <person name="Barry K."/>
            <person name="Miller A.N."/>
            <person name="Grigoriev I.V."/>
            <person name="Debuchy R."/>
            <person name="Gladieux P."/>
            <person name="Hiltunen Thoren M."/>
            <person name="Johannesson H."/>
        </authorList>
    </citation>
    <scope>NUCLEOTIDE SEQUENCE</scope>
    <source>
        <strain evidence="3">CBS 958.72</strain>
    </source>
</reference>
<keyword evidence="2" id="KW-0732">Signal</keyword>
<dbReference type="EMBL" id="JAULSN010000004">
    <property type="protein sequence ID" value="KAK3374093.1"/>
    <property type="molecule type" value="Genomic_DNA"/>
</dbReference>
<feature type="compositionally biased region" description="Low complexity" evidence="1">
    <location>
        <begin position="285"/>
        <end position="306"/>
    </location>
</feature>
<protein>
    <recommendedName>
        <fullName evidence="5">Ecp2 effector protein domain-containing protein</fullName>
    </recommendedName>
</protein>
<evidence type="ECO:0008006" key="5">
    <source>
        <dbReference type="Google" id="ProtNLM"/>
    </source>
</evidence>
<accession>A0AAE0KC41</accession>
<comment type="caution">
    <text evidence="3">The sequence shown here is derived from an EMBL/GenBank/DDBJ whole genome shotgun (WGS) entry which is preliminary data.</text>
</comment>
<organism evidence="3 4">
    <name type="scientific">Lasiosphaeria ovina</name>
    <dbReference type="NCBI Taxonomy" id="92902"/>
    <lineage>
        <taxon>Eukaryota</taxon>
        <taxon>Fungi</taxon>
        <taxon>Dikarya</taxon>
        <taxon>Ascomycota</taxon>
        <taxon>Pezizomycotina</taxon>
        <taxon>Sordariomycetes</taxon>
        <taxon>Sordariomycetidae</taxon>
        <taxon>Sordariales</taxon>
        <taxon>Lasiosphaeriaceae</taxon>
        <taxon>Lasiosphaeria</taxon>
    </lineage>
</organism>
<keyword evidence="4" id="KW-1185">Reference proteome</keyword>
<sequence length="326" mass="33949">MLPALLLLGPLPLLQGVLGSPPAFNGNTTGTLLPQPVCQTPSSNYSIVPDDCQAAAQQLSSLSAIADNSTVLDGKSCVLKKQNGCLAFACNTADKKITTGQAISGSSVQDEQQSVLDTCVKAKGQNGFSSNGQRAIGIMAVDPNLDIGDAKAASQSVLASIGDSAPYGCYAGWVDNGVPSLVDCHRVIDLVSQHSKTGYFSVAHQSLLFVAGSCQLHVVNQAGGTVKVNEATLAWDLTAYVFNPCVVNGLYGYYFLDGSVIAWIEPAGYDDHLSSDSVSTPDIVVEGSSSPGVVERSSSSSAIVPRGNSRRQHRDTKALAARASWL</sequence>
<evidence type="ECO:0000313" key="4">
    <source>
        <dbReference type="Proteomes" id="UP001287356"/>
    </source>
</evidence>
<evidence type="ECO:0000313" key="3">
    <source>
        <dbReference type="EMBL" id="KAK3374093.1"/>
    </source>
</evidence>
<proteinExistence type="predicted"/>
<name>A0AAE0KC41_9PEZI</name>
<feature type="signal peptide" evidence="2">
    <location>
        <begin position="1"/>
        <end position="19"/>
    </location>
</feature>
<reference evidence="3" key="2">
    <citation type="submission" date="2023-06" db="EMBL/GenBank/DDBJ databases">
        <authorList>
            <consortium name="Lawrence Berkeley National Laboratory"/>
            <person name="Haridas S."/>
            <person name="Hensen N."/>
            <person name="Bonometti L."/>
            <person name="Westerberg I."/>
            <person name="Brannstrom I.O."/>
            <person name="Guillou S."/>
            <person name="Cros-Aarteil S."/>
            <person name="Calhoun S."/>
            <person name="Kuo A."/>
            <person name="Mondo S."/>
            <person name="Pangilinan J."/>
            <person name="Riley R."/>
            <person name="Labutti K."/>
            <person name="Andreopoulos B."/>
            <person name="Lipzen A."/>
            <person name="Chen C."/>
            <person name="Yanf M."/>
            <person name="Daum C."/>
            <person name="Ng V."/>
            <person name="Clum A."/>
            <person name="Steindorff A."/>
            <person name="Ohm R."/>
            <person name="Martin F."/>
            <person name="Silar P."/>
            <person name="Natvig D."/>
            <person name="Lalanne C."/>
            <person name="Gautier V."/>
            <person name="Ament-Velasquez S.L."/>
            <person name="Kruys A."/>
            <person name="Hutchinson M.I."/>
            <person name="Powell A.J."/>
            <person name="Barry K."/>
            <person name="Miller A.N."/>
            <person name="Grigoriev I.V."/>
            <person name="Debuchy R."/>
            <person name="Gladieux P."/>
            <person name="Thoren M.H."/>
            <person name="Johannesson H."/>
        </authorList>
    </citation>
    <scope>NUCLEOTIDE SEQUENCE</scope>
    <source>
        <strain evidence="3">CBS 958.72</strain>
    </source>
</reference>